<protein>
    <recommendedName>
        <fullName evidence="3">DUF3892 domain-containing protein</fullName>
    </recommendedName>
</protein>
<evidence type="ECO:0008006" key="3">
    <source>
        <dbReference type="Google" id="ProtNLM"/>
    </source>
</evidence>
<evidence type="ECO:0000313" key="2">
    <source>
        <dbReference type="Proteomes" id="UP001519307"/>
    </source>
</evidence>
<dbReference type="Pfam" id="PF13031">
    <property type="entry name" value="DUF3892"/>
    <property type="match status" value="1"/>
</dbReference>
<dbReference type="RefSeq" id="WP_245331427.1">
    <property type="nucleotide sequence ID" value="NZ_JAGGLM010000001.1"/>
</dbReference>
<name>A0ABS4KP53_9CLOT</name>
<gene>
    <name evidence="1" type="ORF">J2Z42_000484</name>
</gene>
<keyword evidence="2" id="KW-1185">Reference proteome</keyword>
<dbReference type="InterPro" id="IPR024997">
    <property type="entry name" value="DUF3892"/>
</dbReference>
<accession>A0ABS4KP53</accession>
<dbReference type="Proteomes" id="UP001519307">
    <property type="component" value="Unassembled WGS sequence"/>
</dbReference>
<sequence>MMKNSKIVKIKKDKDGKIKDVLLENGETLPLNHAIMMAKEHIIDGVGVVKGKDGSEYLLTDPNVMNVKNLNDLPKF</sequence>
<organism evidence="1 2">
    <name type="scientific">Clostridium algifaecis</name>
    <dbReference type="NCBI Taxonomy" id="1472040"/>
    <lineage>
        <taxon>Bacteria</taxon>
        <taxon>Bacillati</taxon>
        <taxon>Bacillota</taxon>
        <taxon>Clostridia</taxon>
        <taxon>Eubacteriales</taxon>
        <taxon>Clostridiaceae</taxon>
        <taxon>Clostridium</taxon>
    </lineage>
</organism>
<reference evidence="1 2" key="1">
    <citation type="submission" date="2021-03" db="EMBL/GenBank/DDBJ databases">
        <title>Genomic Encyclopedia of Type Strains, Phase IV (KMG-IV): sequencing the most valuable type-strain genomes for metagenomic binning, comparative biology and taxonomic classification.</title>
        <authorList>
            <person name="Goeker M."/>
        </authorList>
    </citation>
    <scope>NUCLEOTIDE SEQUENCE [LARGE SCALE GENOMIC DNA]</scope>
    <source>
        <strain evidence="1 2">DSM 28783</strain>
    </source>
</reference>
<comment type="caution">
    <text evidence="1">The sequence shown here is derived from an EMBL/GenBank/DDBJ whole genome shotgun (WGS) entry which is preliminary data.</text>
</comment>
<evidence type="ECO:0000313" key="1">
    <source>
        <dbReference type="EMBL" id="MBP2031819.1"/>
    </source>
</evidence>
<proteinExistence type="predicted"/>
<dbReference type="EMBL" id="JAGGLM010000001">
    <property type="protein sequence ID" value="MBP2031819.1"/>
    <property type="molecule type" value="Genomic_DNA"/>
</dbReference>